<evidence type="ECO:0000313" key="1">
    <source>
        <dbReference type="EMBL" id="KAH0550216.1"/>
    </source>
</evidence>
<keyword evidence="2" id="KW-1185">Reference proteome</keyword>
<gene>
    <name evidence="1" type="ORF">KQX54_018137</name>
</gene>
<evidence type="ECO:0000313" key="2">
    <source>
        <dbReference type="Proteomes" id="UP000826195"/>
    </source>
</evidence>
<accession>A0AAV7ICY1</accession>
<proteinExistence type="predicted"/>
<protein>
    <submittedName>
        <fullName evidence="1">Uncharacterized protein</fullName>
    </submittedName>
</protein>
<name>A0AAV7ICY1_COTGL</name>
<reference evidence="1 2" key="1">
    <citation type="journal article" date="2021" name="J. Hered.">
        <title>A chromosome-level genome assembly of the parasitoid wasp, Cotesia glomerata (Hymenoptera: Braconidae).</title>
        <authorList>
            <person name="Pinto B.J."/>
            <person name="Weis J.J."/>
            <person name="Gamble T."/>
            <person name="Ode P.J."/>
            <person name="Paul R."/>
            <person name="Zaspel J.M."/>
        </authorList>
    </citation>
    <scope>NUCLEOTIDE SEQUENCE [LARGE SCALE GENOMIC DNA]</scope>
    <source>
        <strain evidence="1">CgM1</strain>
    </source>
</reference>
<comment type="caution">
    <text evidence="1">The sequence shown here is derived from an EMBL/GenBank/DDBJ whole genome shotgun (WGS) entry which is preliminary data.</text>
</comment>
<dbReference type="Proteomes" id="UP000826195">
    <property type="component" value="Unassembled WGS sequence"/>
</dbReference>
<sequence length="125" mass="14376">MEDGRWRRWRFSRGFRINVRSFHGGWQPEPLQGAEEEDFQPYFHSAKTLLHWRSYLVGLRLSLALTVSVLRLIPVHGKIVIVVALITPTYTHSRSREVGSYVLCSMFCVLSAGRSKDVEPTDESV</sequence>
<dbReference type="EMBL" id="JAHXZJ010001864">
    <property type="protein sequence ID" value="KAH0550216.1"/>
    <property type="molecule type" value="Genomic_DNA"/>
</dbReference>
<organism evidence="1 2">
    <name type="scientific">Cotesia glomerata</name>
    <name type="common">Lepidopteran parasitic wasp</name>
    <name type="synonym">Apanteles glomeratus</name>
    <dbReference type="NCBI Taxonomy" id="32391"/>
    <lineage>
        <taxon>Eukaryota</taxon>
        <taxon>Metazoa</taxon>
        <taxon>Ecdysozoa</taxon>
        <taxon>Arthropoda</taxon>
        <taxon>Hexapoda</taxon>
        <taxon>Insecta</taxon>
        <taxon>Pterygota</taxon>
        <taxon>Neoptera</taxon>
        <taxon>Endopterygota</taxon>
        <taxon>Hymenoptera</taxon>
        <taxon>Apocrita</taxon>
        <taxon>Ichneumonoidea</taxon>
        <taxon>Braconidae</taxon>
        <taxon>Microgastrinae</taxon>
        <taxon>Cotesia</taxon>
    </lineage>
</organism>
<dbReference type="AlphaFoldDB" id="A0AAV7ICY1"/>